<sequence length="94" mass="10691">MTAELDEVNTKLLTESHTLHGCINGALLLQRWDNHAFEGLRPILLLKQIVQPRFLGSNRASHSETQLEQEVDDVGRNEAISTRNEDERALRKCV</sequence>
<proteinExistence type="predicted"/>
<feature type="region of interest" description="Disordered" evidence="1">
    <location>
        <begin position="60"/>
        <end position="94"/>
    </location>
</feature>
<evidence type="ECO:0000313" key="2">
    <source>
        <dbReference type="EMBL" id="CEO54147.1"/>
    </source>
</evidence>
<reference evidence="2" key="1">
    <citation type="submission" date="2015-01" db="EMBL/GenBank/DDBJ databases">
        <authorList>
            <person name="Durling Mikael"/>
        </authorList>
    </citation>
    <scope>NUCLEOTIDE SEQUENCE</scope>
</reference>
<name>A0A0B7KFA0_BIOOC</name>
<accession>A0A0B7KFA0</accession>
<gene>
    <name evidence="2" type="ORF">BN869_000010205_1</name>
</gene>
<protein>
    <submittedName>
        <fullName evidence="2">Uncharacterized protein</fullName>
    </submittedName>
</protein>
<dbReference type="EMBL" id="CDPU01000040">
    <property type="protein sequence ID" value="CEO54147.1"/>
    <property type="molecule type" value="Genomic_DNA"/>
</dbReference>
<organism evidence="2">
    <name type="scientific">Bionectria ochroleuca</name>
    <name type="common">Gliocladium roseum</name>
    <dbReference type="NCBI Taxonomy" id="29856"/>
    <lineage>
        <taxon>Eukaryota</taxon>
        <taxon>Fungi</taxon>
        <taxon>Dikarya</taxon>
        <taxon>Ascomycota</taxon>
        <taxon>Pezizomycotina</taxon>
        <taxon>Sordariomycetes</taxon>
        <taxon>Hypocreomycetidae</taxon>
        <taxon>Hypocreales</taxon>
        <taxon>Bionectriaceae</taxon>
        <taxon>Clonostachys</taxon>
    </lineage>
</organism>
<feature type="compositionally biased region" description="Basic and acidic residues" evidence="1">
    <location>
        <begin position="83"/>
        <end position="94"/>
    </location>
</feature>
<evidence type="ECO:0000256" key="1">
    <source>
        <dbReference type="SAM" id="MobiDB-lite"/>
    </source>
</evidence>
<dbReference type="AlphaFoldDB" id="A0A0B7KFA0"/>